<dbReference type="EC" id="2.7.13.3" evidence="2"/>
<dbReference type="InterPro" id="IPR035965">
    <property type="entry name" value="PAS-like_dom_sf"/>
</dbReference>
<comment type="catalytic activity">
    <reaction evidence="1">
        <text>ATP + protein L-histidine = ADP + protein N-phospho-L-histidine.</text>
        <dbReference type="EC" id="2.7.13.3"/>
    </reaction>
</comment>
<evidence type="ECO:0000259" key="9">
    <source>
        <dbReference type="PROSITE" id="PS50112"/>
    </source>
</evidence>
<dbReference type="SMART" id="SM00091">
    <property type="entry name" value="PAS"/>
    <property type="match status" value="1"/>
</dbReference>
<sequence>MTESSNTDERLRASEQALRASRHLIQRITDAAPATIYIYDLVRQQNVYSNRNIVATLGYSPEEIVAMGSSVFAQLMHPDDLAQLPERLGRFATASDSDILELQYRMRHADGNWRWLFSREVIFARDEAHQPTQILGVVQDVTTQVEALNEVQRLNLNLEAHVQERTSQLEAVVHELEAFSYSVSHDLRAPLRAIDGFSRIVWAEYADQLDADGREYLRLICDNTRQMGQLIDDLLAFSRLNRQPLQRQTLAMNDLVSRALEGFTREIAERQVYLTVQDMGTCQGDPALLRIVWVNLISNALKYSRQRAQAEVTIGVRQVEGETVYFISDNGVGFAMQYAHKLFGVFQRLHRAEEYEGNGVGLATVQRIVQRHGGRVWGEAVPDQGATFSFTLPINL</sequence>
<dbReference type="SMART" id="SM00387">
    <property type="entry name" value="HATPase_c"/>
    <property type="match status" value="1"/>
</dbReference>
<dbReference type="EMBL" id="NQWI01000164">
    <property type="protein sequence ID" value="PDW00834.1"/>
    <property type="molecule type" value="Genomic_DNA"/>
</dbReference>
<dbReference type="InterPro" id="IPR003661">
    <property type="entry name" value="HisK_dim/P_dom"/>
</dbReference>
<dbReference type="Proteomes" id="UP000220527">
    <property type="component" value="Unassembled WGS sequence"/>
</dbReference>
<dbReference type="Gene3D" id="1.10.287.130">
    <property type="match status" value="1"/>
</dbReference>
<dbReference type="PROSITE" id="PS50113">
    <property type="entry name" value="PAC"/>
    <property type="match status" value="1"/>
</dbReference>
<accession>A0A2A6REF6</accession>
<keyword evidence="5" id="KW-0418">Kinase</keyword>
<evidence type="ECO:0000256" key="1">
    <source>
        <dbReference type="ARBA" id="ARBA00000085"/>
    </source>
</evidence>
<dbReference type="SUPFAM" id="SSF55874">
    <property type="entry name" value="ATPase domain of HSP90 chaperone/DNA topoisomerase II/histidine kinase"/>
    <property type="match status" value="1"/>
</dbReference>
<dbReference type="CDD" id="cd00130">
    <property type="entry name" value="PAS"/>
    <property type="match status" value="1"/>
</dbReference>
<dbReference type="InterPro" id="IPR000014">
    <property type="entry name" value="PAS"/>
</dbReference>
<dbReference type="SUPFAM" id="SSF55785">
    <property type="entry name" value="PYP-like sensor domain (PAS domain)"/>
    <property type="match status" value="1"/>
</dbReference>
<protein>
    <recommendedName>
        <fullName evidence="2">histidine kinase</fullName>
        <ecNumber evidence="2">2.7.13.3</ecNumber>
    </recommendedName>
</protein>
<dbReference type="InterPro" id="IPR004358">
    <property type="entry name" value="Sig_transdc_His_kin-like_C"/>
</dbReference>
<dbReference type="FunFam" id="3.30.565.10:FF:000006">
    <property type="entry name" value="Sensor histidine kinase WalK"/>
    <property type="match status" value="1"/>
</dbReference>
<evidence type="ECO:0000259" key="8">
    <source>
        <dbReference type="PROSITE" id="PS50109"/>
    </source>
</evidence>
<dbReference type="InterPro" id="IPR050351">
    <property type="entry name" value="BphY/WalK/GraS-like"/>
</dbReference>
<dbReference type="PANTHER" id="PTHR42878:SF15">
    <property type="entry name" value="BACTERIOPHYTOCHROME"/>
    <property type="match status" value="1"/>
</dbReference>
<evidence type="ECO:0000259" key="10">
    <source>
        <dbReference type="PROSITE" id="PS50113"/>
    </source>
</evidence>
<name>A0A2A6REF6_9CHLR</name>
<dbReference type="GO" id="GO:0030295">
    <property type="term" value="F:protein kinase activator activity"/>
    <property type="evidence" value="ECO:0007669"/>
    <property type="project" value="TreeGrafter"/>
</dbReference>
<evidence type="ECO:0000313" key="12">
    <source>
        <dbReference type="Proteomes" id="UP000220527"/>
    </source>
</evidence>
<evidence type="ECO:0000256" key="5">
    <source>
        <dbReference type="ARBA" id="ARBA00022777"/>
    </source>
</evidence>
<dbReference type="PROSITE" id="PS50112">
    <property type="entry name" value="PAS"/>
    <property type="match status" value="1"/>
</dbReference>
<keyword evidence="4" id="KW-0808">Transferase</keyword>
<dbReference type="Pfam" id="PF02518">
    <property type="entry name" value="HATPase_c"/>
    <property type="match status" value="1"/>
</dbReference>
<dbReference type="SMART" id="SM00086">
    <property type="entry name" value="PAC"/>
    <property type="match status" value="1"/>
</dbReference>
<dbReference type="InterPro" id="IPR036097">
    <property type="entry name" value="HisK_dim/P_sf"/>
</dbReference>
<dbReference type="GO" id="GO:0016020">
    <property type="term" value="C:membrane"/>
    <property type="evidence" value="ECO:0007669"/>
    <property type="project" value="UniProtKB-SubCell"/>
</dbReference>
<reference evidence="12" key="1">
    <citation type="submission" date="2017-08" db="EMBL/GenBank/DDBJ databases">
        <authorList>
            <person name="Grouzdev D.S."/>
            <person name="Gaisin V.A."/>
            <person name="Rysina M.S."/>
            <person name="Gorlenko V.M."/>
        </authorList>
    </citation>
    <scope>NUCLEOTIDE SEQUENCE [LARGE SCALE GENOMIC DNA]</scope>
    <source>
        <strain evidence="12">Kir15-3F</strain>
    </source>
</reference>
<gene>
    <name evidence="11" type="ORF">CJ255_20080</name>
</gene>
<proteinExistence type="predicted"/>
<dbReference type="PANTHER" id="PTHR42878">
    <property type="entry name" value="TWO-COMPONENT HISTIDINE KINASE"/>
    <property type="match status" value="1"/>
</dbReference>
<dbReference type="InterPro" id="IPR003594">
    <property type="entry name" value="HATPase_dom"/>
</dbReference>
<evidence type="ECO:0000256" key="3">
    <source>
        <dbReference type="ARBA" id="ARBA00022553"/>
    </source>
</evidence>
<dbReference type="Gene3D" id="3.30.450.20">
    <property type="entry name" value="PAS domain"/>
    <property type="match status" value="1"/>
</dbReference>
<dbReference type="InterPro" id="IPR005467">
    <property type="entry name" value="His_kinase_dom"/>
</dbReference>
<dbReference type="FunFam" id="1.10.287.130:FF:000070">
    <property type="entry name" value="Histidine kinase sensor protein"/>
    <property type="match status" value="1"/>
</dbReference>
<evidence type="ECO:0000256" key="2">
    <source>
        <dbReference type="ARBA" id="ARBA00012438"/>
    </source>
</evidence>
<keyword evidence="3" id="KW-0597">Phosphoprotein</keyword>
<keyword evidence="12" id="KW-1185">Reference proteome</keyword>
<dbReference type="CDD" id="cd00082">
    <property type="entry name" value="HisKA"/>
    <property type="match status" value="1"/>
</dbReference>
<evidence type="ECO:0000256" key="4">
    <source>
        <dbReference type="ARBA" id="ARBA00022679"/>
    </source>
</evidence>
<dbReference type="PROSITE" id="PS50109">
    <property type="entry name" value="HIS_KIN"/>
    <property type="match status" value="1"/>
</dbReference>
<dbReference type="SMART" id="SM00388">
    <property type="entry name" value="HisKA"/>
    <property type="match status" value="1"/>
</dbReference>
<dbReference type="GO" id="GO:0000155">
    <property type="term" value="F:phosphorelay sensor kinase activity"/>
    <property type="evidence" value="ECO:0007669"/>
    <property type="project" value="InterPro"/>
</dbReference>
<dbReference type="Gene3D" id="3.30.565.10">
    <property type="entry name" value="Histidine kinase-like ATPase, C-terminal domain"/>
    <property type="match status" value="1"/>
</dbReference>
<dbReference type="Pfam" id="PF00512">
    <property type="entry name" value="HisKA"/>
    <property type="match status" value="1"/>
</dbReference>
<dbReference type="Pfam" id="PF08447">
    <property type="entry name" value="PAS_3"/>
    <property type="match status" value="1"/>
</dbReference>
<feature type="domain" description="PAC" evidence="10">
    <location>
        <begin position="100"/>
        <end position="153"/>
    </location>
</feature>
<dbReference type="GO" id="GO:0007234">
    <property type="term" value="P:osmosensory signaling via phosphorelay pathway"/>
    <property type="evidence" value="ECO:0007669"/>
    <property type="project" value="TreeGrafter"/>
</dbReference>
<dbReference type="AlphaFoldDB" id="A0A2A6REF6"/>
<dbReference type="PRINTS" id="PR00344">
    <property type="entry name" value="BCTRLSENSOR"/>
</dbReference>
<evidence type="ECO:0000313" key="11">
    <source>
        <dbReference type="EMBL" id="PDW00834.1"/>
    </source>
</evidence>
<keyword evidence="6" id="KW-0902">Two-component regulatory system</keyword>
<dbReference type="SUPFAM" id="SSF47384">
    <property type="entry name" value="Homodimeric domain of signal transducing histidine kinase"/>
    <property type="match status" value="1"/>
</dbReference>
<feature type="domain" description="PAS" evidence="9">
    <location>
        <begin position="21"/>
        <end position="95"/>
    </location>
</feature>
<dbReference type="OrthoDB" id="163699at2"/>
<dbReference type="InterPro" id="IPR000700">
    <property type="entry name" value="PAS-assoc_C"/>
</dbReference>
<dbReference type="InterPro" id="IPR001610">
    <property type="entry name" value="PAC"/>
</dbReference>
<dbReference type="GO" id="GO:0000156">
    <property type="term" value="F:phosphorelay response regulator activity"/>
    <property type="evidence" value="ECO:0007669"/>
    <property type="project" value="TreeGrafter"/>
</dbReference>
<evidence type="ECO:0000256" key="7">
    <source>
        <dbReference type="ARBA" id="ARBA00023136"/>
    </source>
</evidence>
<feature type="domain" description="Histidine kinase" evidence="8">
    <location>
        <begin position="182"/>
        <end position="396"/>
    </location>
</feature>
<evidence type="ECO:0000256" key="6">
    <source>
        <dbReference type="ARBA" id="ARBA00023012"/>
    </source>
</evidence>
<dbReference type="InterPro" id="IPR036890">
    <property type="entry name" value="HATPase_C_sf"/>
</dbReference>
<dbReference type="InterPro" id="IPR013655">
    <property type="entry name" value="PAS_fold_3"/>
</dbReference>
<dbReference type="NCBIfam" id="TIGR00229">
    <property type="entry name" value="sensory_box"/>
    <property type="match status" value="1"/>
</dbReference>
<keyword evidence="7" id="KW-0472">Membrane</keyword>
<organism evidence="11 12">
    <name type="scientific">Candidatus Viridilinea mediisalina</name>
    <dbReference type="NCBI Taxonomy" id="2024553"/>
    <lineage>
        <taxon>Bacteria</taxon>
        <taxon>Bacillati</taxon>
        <taxon>Chloroflexota</taxon>
        <taxon>Chloroflexia</taxon>
        <taxon>Chloroflexales</taxon>
        <taxon>Chloroflexineae</taxon>
        <taxon>Oscillochloridaceae</taxon>
        <taxon>Candidatus Viridilinea</taxon>
    </lineage>
</organism>
<dbReference type="RefSeq" id="WP_097645866.1">
    <property type="nucleotide sequence ID" value="NZ_NQWI01000164.1"/>
</dbReference>
<comment type="caution">
    <text evidence="11">The sequence shown here is derived from an EMBL/GenBank/DDBJ whole genome shotgun (WGS) entry which is preliminary data.</text>
</comment>